<dbReference type="PANTHER" id="PTHR48099">
    <property type="entry name" value="C-1-TETRAHYDROFOLATE SYNTHASE, CYTOPLASMIC-RELATED"/>
    <property type="match status" value="1"/>
</dbReference>
<comment type="caution">
    <text evidence="14">The sequence shown here is derived from an EMBL/GenBank/DDBJ whole genome shotgun (WGS) entry which is preliminary data.</text>
</comment>
<reference evidence="14" key="1">
    <citation type="submission" date="2022-12" db="EMBL/GenBank/DDBJ databases">
        <title>Draft genome assemblies for two species of Escallonia (Escalloniales).</title>
        <authorList>
            <person name="Chanderbali A."/>
            <person name="Dervinis C."/>
            <person name="Anghel I."/>
            <person name="Soltis D."/>
            <person name="Soltis P."/>
            <person name="Zapata F."/>
        </authorList>
    </citation>
    <scope>NUCLEOTIDE SEQUENCE</scope>
    <source>
        <strain evidence="14">UCBG64.0493</strain>
        <tissue evidence="14">Leaf</tissue>
    </source>
</reference>
<evidence type="ECO:0000256" key="7">
    <source>
        <dbReference type="ARBA" id="ARBA00023238"/>
    </source>
</evidence>
<evidence type="ECO:0000256" key="5">
    <source>
        <dbReference type="ARBA" id="ARBA00022857"/>
    </source>
</evidence>
<keyword evidence="6" id="KW-0560">Oxidoreductase</keyword>
<dbReference type="SUPFAM" id="SSF51735">
    <property type="entry name" value="NAD(P)-binding Rossmann-fold domains"/>
    <property type="match status" value="1"/>
</dbReference>
<dbReference type="Proteomes" id="UP001188597">
    <property type="component" value="Unassembled WGS sequence"/>
</dbReference>
<keyword evidence="15" id="KW-1185">Reference proteome</keyword>
<dbReference type="InterPro" id="IPR020867">
    <property type="entry name" value="THF_DH/CycHdrlase_CS"/>
</dbReference>
<keyword evidence="8" id="KW-0511">Multifunctional enzyme</keyword>
<dbReference type="Gene3D" id="3.40.50.10860">
    <property type="entry name" value="Leucine Dehydrogenase, chain A, domain 1"/>
    <property type="match status" value="1"/>
</dbReference>
<comment type="pathway">
    <text evidence="1">One-carbon metabolism; tetrahydrofolate interconversion.</text>
</comment>
<evidence type="ECO:0000313" key="14">
    <source>
        <dbReference type="EMBL" id="KAK3011685.1"/>
    </source>
</evidence>
<accession>A0AA89AQV1</accession>
<dbReference type="FunFam" id="3.40.50.10860:FF:000005">
    <property type="entry name" value="C-1-tetrahydrofolate synthase, cytoplasmic, putative"/>
    <property type="match status" value="1"/>
</dbReference>
<dbReference type="Gene3D" id="3.40.50.720">
    <property type="entry name" value="NAD(P)-binding Rossmann-like Domain"/>
    <property type="match status" value="1"/>
</dbReference>
<comment type="function">
    <text evidence="10">Catalyzes the oxidation of 5,10-methylenetetrahydrofolate to 5,10-methenyltetrahydrofolate and then the hydrolysis of 5,10-methenyltetrahydrofolate to 10-formyltetrahydrofolate.</text>
</comment>
<dbReference type="GO" id="GO:0035999">
    <property type="term" value="P:tetrahydrofolate interconversion"/>
    <property type="evidence" value="ECO:0007669"/>
    <property type="project" value="TreeGrafter"/>
</dbReference>
<dbReference type="AlphaFoldDB" id="A0AA89AQV1"/>
<keyword evidence="5" id="KW-0521">NADP</keyword>
<feature type="domain" description="Tetrahydrofolate dehydrogenase/cyclohydrolase NAD(P)-binding" evidence="13">
    <location>
        <begin position="341"/>
        <end position="496"/>
    </location>
</feature>
<evidence type="ECO:0000256" key="9">
    <source>
        <dbReference type="ARBA" id="ARBA00052194"/>
    </source>
</evidence>
<gene>
    <name evidence="14" type="ORF">RJ639_010865</name>
</gene>
<evidence type="ECO:0000259" key="13">
    <source>
        <dbReference type="Pfam" id="PF02882"/>
    </source>
</evidence>
<evidence type="ECO:0000256" key="10">
    <source>
        <dbReference type="ARBA" id="ARBA00058319"/>
    </source>
</evidence>
<dbReference type="Pfam" id="PF00763">
    <property type="entry name" value="THF_DHG_CYH"/>
    <property type="match status" value="1"/>
</dbReference>
<dbReference type="InterPro" id="IPR000672">
    <property type="entry name" value="THF_DH/CycHdrlase"/>
</dbReference>
<keyword evidence="3" id="KW-0554">One-carbon metabolism</keyword>
<comment type="catalytic activity">
    <reaction evidence="9">
        <text>(6R)-5,10-methylene-5,6,7,8-tetrahydrofolate + NADP(+) = (6R)-5,10-methenyltetrahydrofolate + NADPH</text>
        <dbReference type="Rhea" id="RHEA:22812"/>
        <dbReference type="ChEBI" id="CHEBI:15636"/>
        <dbReference type="ChEBI" id="CHEBI:57455"/>
        <dbReference type="ChEBI" id="CHEBI:57783"/>
        <dbReference type="ChEBI" id="CHEBI:58349"/>
        <dbReference type="EC" id="1.5.1.5"/>
    </reaction>
</comment>
<dbReference type="CDD" id="cd01080">
    <property type="entry name" value="NAD_bind_m-THF_DH_Cyclohyd"/>
    <property type="match status" value="1"/>
</dbReference>
<feature type="non-terminal residue" evidence="14">
    <location>
        <position position="1"/>
    </location>
</feature>
<dbReference type="PANTHER" id="PTHR48099:SF5">
    <property type="entry name" value="C-1-TETRAHYDROFOLATE SYNTHASE, CYTOPLASMIC"/>
    <property type="match status" value="1"/>
</dbReference>
<dbReference type="SUPFAM" id="SSF53223">
    <property type="entry name" value="Aminoacid dehydrogenase-like, N-terminal domain"/>
    <property type="match status" value="1"/>
</dbReference>
<evidence type="ECO:0000256" key="11">
    <source>
        <dbReference type="ARBA" id="ARBA00061364"/>
    </source>
</evidence>
<dbReference type="EMBL" id="JAVXUP010001436">
    <property type="protein sequence ID" value="KAK3011685.1"/>
    <property type="molecule type" value="Genomic_DNA"/>
</dbReference>
<keyword evidence="4" id="KW-0378">Hydrolase</keyword>
<evidence type="ECO:0000256" key="4">
    <source>
        <dbReference type="ARBA" id="ARBA00022801"/>
    </source>
</evidence>
<dbReference type="PRINTS" id="PR00085">
    <property type="entry name" value="THFDHDRGNASE"/>
</dbReference>
<feature type="domain" description="Tetrahydrofolate dehydrogenase/cyclohydrolase catalytic" evidence="12">
    <location>
        <begin position="127"/>
        <end position="224"/>
    </location>
</feature>
<dbReference type="InterPro" id="IPR020631">
    <property type="entry name" value="THF_DH/CycHdrlase_NAD-bd_dom"/>
</dbReference>
<dbReference type="PROSITE" id="PS00767">
    <property type="entry name" value="THF_DHG_CYH_2"/>
    <property type="match status" value="1"/>
</dbReference>
<comment type="similarity">
    <text evidence="11">Belongs to the tetrahydrofolate dehydrogenase/cyclohydrolase family.</text>
</comment>
<evidence type="ECO:0000256" key="3">
    <source>
        <dbReference type="ARBA" id="ARBA00022563"/>
    </source>
</evidence>
<dbReference type="GO" id="GO:0005829">
    <property type="term" value="C:cytosol"/>
    <property type="evidence" value="ECO:0007669"/>
    <property type="project" value="TreeGrafter"/>
</dbReference>
<dbReference type="GO" id="GO:0009853">
    <property type="term" value="P:photorespiration"/>
    <property type="evidence" value="ECO:0007669"/>
    <property type="project" value="UniProtKB-KW"/>
</dbReference>
<evidence type="ECO:0000256" key="1">
    <source>
        <dbReference type="ARBA" id="ARBA00004777"/>
    </source>
</evidence>
<protein>
    <recommendedName>
        <fullName evidence="16">Methenyltetrahydrofolate cyclohydrolase</fullName>
    </recommendedName>
</protein>
<dbReference type="GO" id="GO:0004488">
    <property type="term" value="F:methylenetetrahydrofolate dehydrogenase (NADP+) activity"/>
    <property type="evidence" value="ECO:0007669"/>
    <property type="project" value="UniProtKB-EC"/>
</dbReference>
<evidence type="ECO:0000256" key="2">
    <source>
        <dbReference type="ARBA" id="ARBA00011738"/>
    </source>
</evidence>
<proteinExistence type="inferred from homology"/>
<sequence length="499" mass="53665">MASMMLFTDCASSSAAAARLLPFCRHKIPDGGLVQLHRSARLQFGLPNPSSSRTFVTYTFPSPPLVKERKGGGGGGVWEGGREKSISLLFIITSSKWGISKWCLITFTAYIITAVAGVSVEASAKVIDGKKVAKEIRDEIATEISKMKDAIGVVPGLAVLLVGDRKDSATYVRNKKKACESVGITSYEVRLGEDSTEQEVIEHITCFNNDPSVHGILVQLPLPSIFEAIGEWFIKATDQTLYLEVSVSWAGISGMPQRAEKRRGGLMVVWKISGKDDADREICNTGKETGSTATVDDGTVVVHMNEQNVLDAVCIDKDVDGFNPLNSGRLTMRGIEPLFVPCTPKGCIELLRRYGVEIKGKRAVVLGRSNIVGRPAASLLDGEDATVTVVHSRTQNPEEITREADILIAAVGRPNMVRGSWIKPGAVVIDVGINAVEVNELSVQDAKSPRGYQLVGDVCYEEASKIASAITPVPGGVGPMTIAMLLSNTLVSAKRAHRF</sequence>
<dbReference type="GO" id="GO:0004477">
    <property type="term" value="F:methenyltetrahydrofolate cyclohydrolase activity"/>
    <property type="evidence" value="ECO:0007669"/>
    <property type="project" value="TreeGrafter"/>
</dbReference>
<evidence type="ECO:0008006" key="16">
    <source>
        <dbReference type="Google" id="ProtNLM"/>
    </source>
</evidence>
<name>A0AA89AQV1_9ASTE</name>
<evidence type="ECO:0000256" key="8">
    <source>
        <dbReference type="ARBA" id="ARBA00023268"/>
    </source>
</evidence>
<dbReference type="InterPro" id="IPR020630">
    <property type="entry name" value="THF_DH/CycHdrlase_cat_dom"/>
</dbReference>
<dbReference type="HAMAP" id="MF_01576">
    <property type="entry name" value="THF_DHG_CYH"/>
    <property type="match status" value="1"/>
</dbReference>
<dbReference type="InterPro" id="IPR036291">
    <property type="entry name" value="NAD(P)-bd_dom_sf"/>
</dbReference>
<organism evidence="14 15">
    <name type="scientific">Escallonia herrerae</name>
    <dbReference type="NCBI Taxonomy" id="1293975"/>
    <lineage>
        <taxon>Eukaryota</taxon>
        <taxon>Viridiplantae</taxon>
        <taxon>Streptophyta</taxon>
        <taxon>Embryophyta</taxon>
        <taxon>Tracheophyta</taxon>
        <taxon>Spermatophyta</taxon>
        <taxon>Magnoliopsida</taxon>
        <taxon>eudicotyledons</taxon>
        <taxon>Gunneridae</taxon>
        <taxon>Pentapetalae</taxon>
        <taxon>asterids</taxon>
        <taxon>campanulids</taxon>
        <taxon>Escalloniales</taxon>
        <taxon>Escalloniaceae</taxon>
        <taxon>Escallonia</taxon>
    </lineage>
</organism>
<comment type="subunit">
    <text evidence="2">Homodimer.</text>
</comment>
<dbReference type="FunFam" id="3.40.50.720:FF:000006">
    <property type="entry name" value="Bifunctional protein FolD"/>
    <property type="match status" value="1"/>
</dbReference>
<evidence type="ECO:0000256" key="6">
    <source>
        <dbReference type="ARBA" id="ARBA00023002"/>
    </source>
</evidence>
<dbReference type="Pfam" id="PF02882">
    <property type="entry name" value="THF_DHG_CYH_C"/>
    <property type="match status" value="1"/>
</dbReference>
<keyword evidence="7" id="KW-0601">Photorespiration</keyword>
<dbReference type="InterPro" id="IPR046346">
    <property type="entry name" value="Aminoacid_DH-like_N_sf"/>
</dbReference>
<evidence type="ECO:0000259" key="12">
    <source>
        <dbReference type="Pfam" id="PF00763"/>
    </source>
</evidence>
<evidence type="ECO:0000313" key="15">
    <source>
        <dbReference type="Proteomes" id="UP001188597"/>
    </source>
</evidence>